<accession>A0A0E9XA05</accession>
<proteinExistence type="predicted"/>
<organism evidence="1">
    <name type="scientific">Anguilla anguilla</name>
    <name type="common">European freshwater eel</name>
    <name type="synonym">Muraena anguilla</name>
    <dbReference type="NCBI Taxonomy" id="7936"/>
    <lineage>
        <taxon>Eukaryota</taxon>
        <taxon>Metazoa</taxon>
        <taxon>Chordata</taxon>
        <taxon>Craniata</taxon>
        <taxon>Vertebrata</taxon>
        <taxon>Euteleostomi</taxon>
        <taxon>Actinopterygii</taxon>
        <taxon>Neopterygii</taxon>
        <taxon>Teleostei</taxon>
        <taxon>Anguilliformes</taxon>
        <taxon>Anguillidae</taxon>
        <taxon>Anguilla</taxon>
    </lineage>
</organism>
<reference evidence="1" key="1">
    <citation type="submission" date="2014-11" db="EMBL/GenBank/DDBJ databases">
        <authorList>
            <person name="Amaro Gonzalez C."/>
        </authorList>
    </citation>
    <scope>NUCLEOTIDE SEQUENCE</scope>
</reference>
<dbReference type="AlphaFoldDB" id="A0A0E9XA05"/>
<reference evidence="1" key="2">
    <citation type="journal article" date="2015" name="Fish Shellfish Immunol.">
        <title>Early steps in the European eel (Anguilla anguilla)-Vibrio vulnificus interaction in the gills: Role of the RtxA13 toxin.</title>
        <authorList>
            <person name="Callol A."/>
            <person name="Pajuelo D."/>
            <person name="Ebbesson L."/>
            <person name="Teles M."/>
            <person name="MacKenzie S."/>
            <person name="Amaro C."/>
        </authorList>
    </citation>
    <scope>NUCLEOTIDE SEQUENCE</scope>
</reference>
<name>A0A0E9XA05_ANGAN</name>
<dbReference type="EMBL" id="GBXM01008985">
    <property type="protein sequence ID" value="JAH99592.1"/>
    <property type="molecule type" value="Transcribed_RNA"/>
</dbReference>
<sequence>MFYKHERKIFRRNERSKYGVWESSRECAVIVFLHHGCVPVYGVLSQNIF</sequence>
<protein>
    <submittedName>
        <fullName evidence="1">Uncharacterized protein</fullName>
    </submittedName>
</protein>
<evidence type="ECO:0000313" key="1">
    <source>
        <dbReference type="EMBL" id="JAH99592.1"/>
    </source>
</evidence>